<dbReference type="SUPFAM" id="SSF49344">
    <property type="entry name" value="CBD9-like"/>
    <property type="match status" value="1"/>
</dbReference>
<protein>
    <submittedName>
        <fullName evidence="2">Uncharacterized protein</fullName>
    </submittedName>
</protein>
<comment type="caution">
    <text evidence="2">The sequence shown here is derived from an EMBL/GenBank/DDBJ whole genome shotgun (WGS) entry which is preliminary data.</text>
</comment>
<dbReference type="InterPro" id="IPR017853">
    <property type="entry name" value="GH"/>
</dbReference>
<sequence length="1011" mass="111093">MANKRRFVLLASSCLAALSIAFPLPVLAQMVTGSRMPGYADVFGLAADQQAKDYSVEEIAVFAGQSTGVNSVLPGESISLTFRFKNRTSHPMEANGEMELISYATKVPAGEVWKPQVSRIAKEGSTPFHLNLAPGGTQDVVVVPQVPERFGGYVLVSDVEGRGRSFAAALARSISPDNGRVQFPTYALDATWPQFMNEKVFTLFERLGVKAMRLPASYAPASAPEAATLERDLDAYMGWAKTHDVAVMLTLQNGSTVTQPLGRPRPWLSPEGTMLKSKSDEAWLPQYDPDFQNWVERLAMRYGWPSGNLNAVELWNEPWESTSISGWGADIPRYREIYTSMAQGVEAARKKAGVQVLIGGTCSSSNARDKLFADGSDQFLKWLDFVSVHYQPLAADATEEPAWRNRKSPYGPVRVWDTESWIANSEDRFPAVIASMRAQGLTRTAGIYAGNVYDSHNLVVDGKPVSIVQVWAPAAAVAATQKFIGQRDFERLLFANGLPWVFTFRGLPGAAKPEEDGTLVVLGDLKALYDPNRTVFRSVHIASDAHLVLHDSEHRLRAFDSNGNAMPALNGVLTVPLNGSGYFLRGDGRNGSFAALLAAVRSAEIHGIDPVEIVAHDMTTPLGAGSSFRLTLTNVLNHPIDANVSARLTNLSLPLDTQRVRLVANETRTVTFSLPPETPLPQNVYPLEASVDAGAEGTATLHEDLHVNRIAYRTISVDGNLQDWVGVLPQILPGTGIGANLTEEAWLPYRDFTQGAGSNLATAYLAYDDQFFYFAAKIADTTPDAGMLRFAKRDDDSYFYPTHVQAPDGTPLTWPENVRHFSYRKHFDVPSGSGEHDNVQIAFNVLPAKPLLPHPPGVMPHFITYWDTDYEFALNTVAQEYGGGTEIWRLQAPGIPRKHFFPRQPHSPIDGGPVDGKLVTRYENGTRIVEAAIPWSAMPEVYARIQRGETIKFTCRVNDNKGPAHELATGRSVSTTNSFTFHDDWKTHWSNELEFSADRNGATSTSIQEKQ</sequence>
<dbReference type="RefSeq" id="WP_129209417.1">
    <property type="nucleotide sequence ID" value="NZ_BMGU01000002.1"/>
</dbReference>
<dbReference type="Gene3D" id="3.20.20.80">
    <property type="entry name" value="Glycosidases"/>
    <property type="match status" value="1"/>
</dbReference>
<keyword evidence="3" id="KW-1185">Reference proteome</keyword>
<proteinExistence type="predicted"/>
<dbReference type="SUPFAM" id="SSF51445">
    <property type="entry name" value="(Trans)glycosidases"/>
    <property type="match status" value="1"/>
</dbReference>
<reference evidence="2 3" key="1">
    <citation type="journal article" date="2016" name="Int. J. Syst. Evol. Microbiol.">
        <title>Acidipila dinghuensis sp. nov., an acidobacterium isolated from forest soil.</title>
        <authorList>
            <person name="Jiang Y.W."/>
            <person name="Wang J."/>
            <person name="Chen M.H."/>
            <person name="Lv Y.Y."/>
            <person name="Qiu L.H."/>
        </authorList>
    </citation>
    <scope>NUCLEOTIDE SEQUENCE [LARGE SCALE GENOMIC DNA]</scope>
    <source>
        <strain evidence="2 3">DHOF10</strain>
    </source>
</reference>
<gene>
    <name evidence="2" type="ORF">ESZ00_16410</name>
</gene>
<dbReference type="AlphaFoldDB" id="A0A4Q1S9E0"/>
<dbReference type="EMBL" id="SDMK01000004">
    <property type="protein sequence ID" value="RXS93648.1"/>
    <property type="molecule type" value="Genomic_DNA"/>
</dbReference>
<feature type="signal peptide" evidence="1">
    <location>
        <begin position="1"/>
        <end position="28"/>
    </location>
</feature>
<evidence type="ECO:0000313" key="2">
    <source>
        <dbReference type="EMBL" id="RXS93648.1"/>
    </source>
</evidence>
<keyword evidence="1" id="KW-0732">Signal</keyword>
<feature type="chain" id="PRO_5020232517" evidence="1">
    <location>
        <begin position="29"/>
        <end position="1011"/>
    </location>
</feature>
<organism evidence="2 3">
    <name type="scientific">Silvibacterium dinghuense</name>
    <dbReference type="NCBI Taxonomy" id="1560006"/>
    <lineage>
        <taxon>Bacteria</taxon>
        <taxon>Pseudomonadati</taxon>
        <taxon>Acidobacteriota</taxon>
        <taxon>Terriglobia</taxon>
        <taxon>Terriglobales</taxon>
        <taxon>Acidobacteriaceae</taxon>
        <taxon>Silvibacterium</taxon>
    </lineage>
</organism>
<evidence type="ECO:0000256" key="1">
    <source>
        <dbReference type="SAM" id="SignalP"/>
    </source>
</evidence>
<dbReference type="Gene3D" id="2.60.40.1190">
    <property type="match status" value="1"/>
</dbReference>
<name>A0A4Q1S9E0_9BACT</name>
<accession>A0A4Q1S9E0</accession>
<dbReference type="Proteomes" id="UP000290253">
    <property type="component" value="Unassembled WGS sequence"/>
</dbReference>
<evidence type="ECO:0000313" key="3">
    <source>
        <dbReference type="Proteomes" id="UP000290253"/>
    </source>
</evidence>
<dbReference type="OrthoDB" id="777902at2"/>